<dbReference type="GO" id="GO:0004674">
    <property type="term" value="F:protein serine/threonine kinase activity"/>
    <property type="evidence" value="ECO:0007669"/>
    <property type="project" value="UniProtKB-KW"/>
</dbReference>
<sequence>MSEQNHISDLDLQLIVSEQPTKVPQDKIETHVANCSHCQDRLLSFAANESWRDDFCSSIIALEEQLAFEETDTRDFEFDRQSPCNQFDLRSVDQLLDDVLNPPTHPETLGRLGRYEIEKVIGYGGMGIVLRGFDHELHRPVAIKMIAPRLVNNGTAKERFLREAKAAGALLHPNVIAIHDISESNGVPWFVMPLVVGPTLQEVVDKHGPLPAKEVVRIGKQIASGLAAAHQQGLVHRDIKPANILVDNQINRIVITDFGLARREAEESMTQTGMVAGTLNYMSPEQSRGEDVDARSDLFSLGSLLFFLSTGVTPFRSAAPMGVIHKVGNENHANAQSLNPDVPTQLARMIDRLLEKLPEDRFQSSSDVEAWLEQFLAHLNQPVGSTIPALPKNPSRSNMRASVLKWIGLAVPLAGLGGLIFYAGTWFVTAPEPEPVLTWGSIQRRHQIETVDTFEADLMSLTEKIDQFSGDSWRPETQLISNPDEVFNSKLGQLDQSVTELSELLDDQ</sequence>
<name>A0A5B9PHG3_9BACT</name>
<dbReference type="InterPro" id="IPR011009">
    <property type="entry name" value="Kinase-like_dom_sf"/>
</dbReference>
<dbReference type="SMART" id="SM00220">
    <property type="entry name" value="S_TKc"/>
    <property type="match status" value="1"/>
</dbReference>
<dbReference type="PROSITE" id="PS00107">
    <property type="entry name" value="PROTEIN_KINASE_ATP"/>
    <property type="match status" value="1"/>
</dbReference>
<protein>
    <recommendedName>
        <fullName evidence="1">non-specific serine/threonine protein kinase</fullName>
        <ecNumber evidence="1">2.7.11.1</ecNumber>
    </recommendedName>
</protein>
<dbReference type="Gene3D" id="3.30.200.20">
    <property type="entry name" value="Phosphorylase Kinase, domain 1"/>
    <property type="match status" value="1"/>
</dbReference>
<dbReference type="Pfam" id="PF00069">
    <property type="entry name" value="Pkinase"/>
    <property type="match status" value="1"/>
</dbReference>
<evidence type="ECO:0000256" key="7">
    <source>
        <dbReference type="PROSITE-ProRule" id="PRU10141"/>
    </source>
</evidence>
<evidence type="ECO:0000256" key="4">
    <source>
        <dbReference type="ARBA" id="ARBA00022741"/>
    </source>
</evidence>
<keyword evidence="11" id="KW-1185">Reference proteome</keyword>
<dbReference type="Gene3D" id="1.10.510.10">
    <property type="entry name" value="Transferase(Phosphotransferase) domain 1"/>
    <property type="match status" value="1"/>
</dbReference>
<dbReference type="Proteomes" id="UP000322214">
    <property type="component" value="Chromosome"/>
</dbReference>
<evidence type="ECO:0000256" key="1">
    <source>
        <dbReference type="ARBA" id="ARBA00012513"/>
    </source>
</evidence>
<dbReference type="OrthoDB" id="6111975at2"/>
<keyword evidence="8" id="KW-1133">Transmembrane helix</keyword>
<dbReference type="GO" id="GO:0005524">
    <property type="term" value="F:ATP binding"/>
    <property type="evidence" value="ECO:0007669"/>
    <property type="project" value="UniProtKB-UniRule"/>
</dbReference>
<evidence type="ECO:0000256" key="5">
    <source>
        <dbReference type="ARBA" id="ARBA00022777"/>
    </source>
</evidence>
<dbReference type="InterPro" id="IPR017441">
    <property type="entry name" value="Protein_kinase_ATP_BS"/>
</dbReference>
<feature type="binding site" evidence="7">
    <location>
        <position position="144"/>
    </location>
    <ligand>
        <name>ATP</name>
        <dbReference type="ChEBI" id="CHEBI:30616"/>
    </ligand>
</feature>
<evidence type="ECO:0000259" key="9">
    <source>
        <dbReference type="PROSITE" id="PS50011"/>
    </source>
</evidence>
<gene>
    <name evidence="10" type="primary">prkC_12</name>
    <name evidence="10" type="ORF">MFFC18_21870</name>
</gene>
<accession>A0A5B9PHG3</accession>
<dbReference type="EC" id="2.7.11.1" evidence="1"/>
<dbReference type="PANTHER" id="PTHR43289:SF6">
    <property type="entry name" value="SERINE_THREONINE-PROTEIN KINASE NEKL-3"/>
    <property type="match status" value="1"/>
</dbReference>
<keyword evidence="4 7" id="KW-0547">Nucleotide-binding</keyword>
<dbReference type="PANTHER" id="PTHR43289">
    <property type="entry name" value="MITOGEN-ACTIVATED PROTEIN KINASE KINASE KINASE 20-RELATED"/>
    <property type="match status" value="1"/>
</dbReference>
<evidence type="ECO:0000256" key="6">
    <source>
        <dbReference type="ARBA" id="ARBA00022840"/>
    </source>
</evidence>
<evidence type="ECO:0000313" key="10">
    <source>
        <dbReference type="EMBL" id="QEG22311.1"/>
    </source>
</evidence>
<dbReference type="InterPro" id="IPR000719">
    <property type="entry name" value="Prot_kinase_dom"/>
</dbReference>
<evidence type="ECO:0000256" key="8">
    <source>
        <dbReference type="SAM" id="Phobius"/>
    </source>
</evidence>
<dbReference type="SUPFAM" id="SSF56112">
    <property type="entry name" value="Protein kinase-like (PK-like)"/>
    <property type="match status" value="1"/>
</dbReference>
<keyword evidence="8" id="KW-0472">Membrane</keyword>
<dbReference type="InterPro" id="IPR008271">
    <property type="entry name" value="Ser/Thr_kinase_AS"/>
</dbReference>
<evidence type="ECO:0000313" key="11">
    <source>
        <dbReference type="Proteomes" id="UP000322214"/>
    </source>
</evidence>
<feature type="domain" description="Protein kinase" evidence="9">
    <location>
        <begin position="115"/>
        <end position="376"/>
    </location>
</feature>
<reference evidence="10 11" key="1">
    <citation type="submission" date="2019-08" db="EMBL/GenBank/DDBJ databases">
        <title>Deep-cultivation of Planctomycetes and their phenomic and genomic characterization uncovers novel biology.</title>
        <authorList>
            <person name="Wiegand S."/>
            <person name="Jogler M."/>
            <person name="Boedeker C."/>
            <person name="Pinto D."/>
            <person name="Vollmers J."/>
            <person name="Rivas-Marin E."/>
            <person name="Kohn T."/>
            <person name="Peeters S.H."/>
            <person name="Heuer A."/>
            <person name="Rast P."/>
            <person name="Oberbeckmann S."/>
            <person name="Bunk B."/>
            <person name="Jeske O."/>
            <person name="Meyerdierks A."/>
            <person name="Storesund J.E."/>
            <person name="Kallscheuer N."/>
            <person name="Luecker S."/>
            <person name="Lage O.M."/>
            <person name="Pohl T."/>
            <person name="Merkel B.J."/>
            <person name="Hornburger P."/>
            <person name="Mueller R.-W."/>
            <person name="Bruemmer F."/>
            <person name="Labrenz M."/>
            <person name="Spormann A.M."/>
            <person name="Op den Camp H."/>
            <person name="Overmann J."/>
            <person name="Amann R."/>
            <person name="Jetten M.S.M."/>
            <person name="Mascher T."/>
            <person name="Medema M.H."/>
            <person name="Devos D.P."/>
            <person name="Kaster A.-K."/>
            <person name="Ovreas L."/>
            <person name="Rohde M."/>
            <person name="Galperin M.Y."/>
            <person name="Jogler C."/>
        </authorList>
    </citation>
    <scope>NUCLEOTIDE SEQUENCE [LARGE SCALE GENOMIC DNA]</scope>
    <source>
        <strain evidence="10 11">FC18</strain>
    </source>
</reference>
<dbReference type="EMBL" id="CP042912">
    <property type="protein sequence ID" value="QEG22311.1"/>
    <property type="molecule type" value="Genomic_DNA"/>
</dbReference>
<proteinExistence type="predicted"/>
<dbReference type="CDD" id="cd14014">
    <property type="entry name" value="STKc_PknB_like"/>
    <property type="match status" value="1"/>
</dbReference>
<evidence type="ECO:0000256" key="2">
    <source>
        <dbReference type="ARBA" id="ARBA00022527"/>
    </source>
</evidence>
<dbReference type="PROSITE" id="PS50011">
    <property type="entry name" value="PROTEIN_KINASE_DOM"/>
    <property type="match status" value="1"/>
</dbReference>
<dbReference type="KEGG" id="mff:MFFC18_21870"/>
<feature type="transmembrane region" description="Helical" evidence="8">
    <location>
        <begin position="406"/>
        <end position="428"/>
    </location>
</feature>
<dbReference type="RefSeq" id="WP_075081577.1">
    <property type="nucleotide sequence ID" value="NZ_CP042912.1"/>
</dbReference>
<dbReference type="AlphaFoldDB" id="A0A5B9PHG3"/>
<keyword evidence="3 10" id="KW-0808">Transferase</keyword>
<dbReference type="FunFam" id="1.10.510.10:FF:000021">
    <property type="entry name" value="Serine/threonine protein kinase"/>
    <property type="match status" value="1"/>
</dbReference>
<evidence type="ECO:0000256" key="3">
    <source>
        <dbReference type="ARBA" id="ARBA00022679"/>
    </source>
</evidence>
<keyword evidence="5 10" id="KW-0418">Kinase</keyword>
<organism evidence="10 11">
    <name type="scientific">Mariniblastus fucicola</name>
    <dbReference type="NCBI Taxonomy" id="980251"/>
    <lineage>
        <taxon>Bacteria</taxon>
        <taxon>Pseudomonadati</taxon>
        <taxon>Planctomycetota</taxon>
        <taxon>Planctomycetia</taxon>
        <taxon>Pirellulales</taxon>
        <taxon>Pirellulaceae</taxon>
        <taxon>Mariniblastus</taxon>
    </lineage>
</organism>
<dbReference type="STRING" id="980251.GCA_001642875_00121"/>
<keyword evidence="8" id="KW-0812">Transmembrane</keyword>
<keyword evidence="6 7" id="KW-0067">ATP-binding</keyword>
<dbReference type="PROSITE" id="PS00108">
    <property type="entry name" value="PROTEIN_KINASE_ST"/>
    <property type="match status" value="1"/>
</dbReference>
<keyword evidence="2" id="KW-0723">Serine/threonine-protein kinase</keyword>